<feature type="domain" description="VOC" evidence="1">
    <location>
        <begin position="4"/>
        <end position="133"/>
    </location>
</feature>
<protein>
    <submittedName>
        <fullName evidence="3">Extradiol dioxygenase</fullName>
    </submittedName>
    <submittedName>
        <fullName evidence="2">Glyoxalase/bleomycin resistance protein/dioxygenase</fullName>
    </submittedName>
</protein>
<gene>
    <name evidence="4" type="ORF">AFERRI_20067</name>
    <name evidence="2" type="ORF">AFERRI_290011</name>
    <name evidence="3" type="ORF">BBC27_05285</name>
</gene>
<dbReference type="SUPFAM" id="SSF54593">
    <property type="entry name" value="Glyoxalase/Bleomycin resistance protein/Dihydroxybiphenyl dioxygenase"/>
    <property type="match status" value="1"/>
</dbReference>
<sequence>MKLSIDHIVLNVEEISKSIDFYTGVLLLQSERLSEYQKNEAPFPSVRINSDTIIDLFPKHMWATEAQQNKGQGNLNHFCLAMSKEDWVLLTERLQSNGIRIEAGPVNRFGANGVGTSIYFRDPDGNQIEARYYSKEDAADSCLLGS</sequence>
<dbReference type="EMBL" id="LT841305">
    <property type="protein sequence ID" value="SMH65286.1"/>
    <property type="molecule type" value="Genomic_DNA"/>
</dbReference>
<dbReference type="Proteomes" id="UP000093129">
    <property type="component" value="Unassembled WGS sequence"/>
</dbReference>
<keyword evidence="2" id="KW-0560">Oxidoreductase</keyword>
<evidence type="ECO:0000313" key="5">
    <source>
        <dbReference type="Proteomes" id="UP000093129"/>
    </source>
</evidence>
<evidence type="ECO:0000313" key="4">
    <source>
        <dbReference type="EMBL" id="SMH65286.1"/>
    </source>
</evidence>
<dbReference type="PANTHER" id="PTHR21366">
    <property type="entry name" value="GLYOXALASE FAMILY PROTEIN"/>
    <property type="match status" value="1"/>
</dbReference>
<keyword evidence="2" id="KW-0223">Dioxygenase</keyword>
<dbReference type="GO" id="GO:0051213">
    <property type="term" value="F:dioxygenase activity"/>
    <property type="evidence" value="ECO:0007669"/>
    <property type="project" value="UniProtKB-KW"/>
</dbReference>
<dbReference type="PANTHER" id="PTHR21366:SF14">
    <property type="entry name" value="GLYOXALASE DOMAIN-CONTAINING PROTEIN 5"/>
    <property type="match status" value="1"/>
</dbReference>
<reference evidence="2" key="1">
    <citation type="submission" date="2014-03" db="EMBL/GenBank/DDBJ databases">
        <authorList>
            <person name="Genoscope - CEA"/>
        </authorList>
    </citation>
    <scope>NUCLEOTIDE SEQUENCE [LARGE SCALE GENOMIC DNA]</scope>
    <source>
        <strain evidence="2">CF27</strain>
    </source>
</reference>
<accession>A0A060UL00</accession>
<dbReference type="Proteomes" id="UP000193925">
    <property type="component" value="Chromosome AFERRI"/>
</dbReference>
<dbReference type="Gene3D" id="3.10.180.10">
    <property type="entry name" value="2,3-Dihydroxybiphenyl 1,2-Dioxygenase, domain 1"/>
    <property type="match status" value="1"/>
</dbReference>
<dbReference type="AlphaFoldDB" id="A0A060UL00"/>
<dbReference type="EMBL" id="MASQ01000017">
    <property type="protein sequence ID" value="OCB03989.1"/>
    <property type="molecule type" value="Genomic_DNA"/>
</dbReference>
<reference evidence="3 5" key="3">
    <citation type="submission" date="2016-07" db="EMBL/GenBank/DDBJ databases">
        <title>Draft genome of a psychrotolerant acidophile Acidithiobacillus ferrivorans strain YL15.</title>
        <authorList>
            <person name="Peng T."/>
            <person name="Ma L."/>
            <person name="Nan M."/>
            <person name="An N."/>
            <person name="Wang M."/>
            <person name="Qiu G."/>
            <person name="Zeng W."/>
        </authorList>
    </citation>
    <scope>NUCLEOTIDE SEQUENCE [LARGE SCALE GENOMIC DNA]</scope>
    <source>
        <strain evidence="3 5">YL15</strain>
    </source>
</reference>
<evidence type="ECO:0000259" key="1">
    <source>
        <dbReference type="PROSITE" id="PS51819"/>
    </source>
</evidence>
<dbReference type="InterPro" id="IPR029068">
    <property type="entry name" value="Glyas_Bleomycin-R_OHBP_Dase"/>
</dbReference>
<keyword evidence="6" id="KW-1185">Reference proteome</keyword>
<dbReference type="RefSeq" id="WP_035191741.1">
    <property type="nucleotide sequence ID" value="NZ_CCCS020000022.1"/>
</dbReference>
<reference evidence="2" key="2">
    <citation type="submission" date="2014-07" db="EMBL/GenBank/DDBJ databases">
        <title>Initial genome analysis of the psychrotolerant acidophile Acidithiobacillus ferrivorans CF27: insights into iron and sulfur oxidation pathways and into biofilm formation.</title>
        <authorList>
            <person name="Talla E."/>
            <person name="Hedrich S."/>
            <person name="Mangenot S."/>
            <person name="Ji B."/>
            <person name="Johnson D.B."/>
            <person name="Barbe V."/>
            <person name="Bonnefoy V."/>
        </authorList>
    </citation>
    <scope>NUCLEOTIDE SEQUENCE [LARGE SCALE GENOMIC DNA]</scope>
    <source>
        <strain evidence="2">CF27</strain>
    </source>
</reference>
<evidence type="ECO:0000313" key="2">
    <source>
        <dbReference type="EMBL" id="CDQ09352.1"/>
    </source>
</evidence>
<reference evidence="4 6" key="4">
    <citation type="submission" date="2017-03" db="EMBL/GenBank/DDBJ databases">
        <authorList>
            <person name="Regsiter A."/>
            <person name="William W."/>
        </authorList>
    </citation>
    <scope>NUCLEOTIDE SEQUENCE [LARGE SCALE GENOMIC DNA]</scope>
    <source>
        <strain evidence="4">PRJEB5721</strain>
    </source>
</reference>
<dbReference type="InterPro" id="IPR004360">
    <property type="entry name" value="Glyas_Fos-R_dOase_dom"/>
</dbReference>
<dbReference type="EMBL" id="CCCS020000022">
    <property type="protein sequence ID" value="CDQ09352.1"/>
    <property type="molecule type" value="Genomic_DNA"/>
</dbReference>
<evidence type="ECO:0000313" key="3">
    <source>
        <dbReference type="EMBL" id="OCB03989.1"/>
    </source>
</evidence>
<proteinExistence type="predicted"/>
<dbReference type="InterPro" id="IPR037523">
    <property type="entry name" value="VOC_core"/>
</dbReference>
<evidence type="ECO:0000313" key="6">
    <source>
        <dbReference type="Proteomes" id="UP000193925"/>
    </source>
</evidence>
<organism evidence="2">
    <name type="scientific">Acidithiobacillus ferrivorans</name>
    <dbReference type="NCBI Taxonomy" id="160808"/>
    <lineage>
        <taxon>Bacteria</taxon>
        <taxon>Pseudomonadati</taxon>
        <taxon>Pseudomonadota</taxon>
        <taxon>Acidithiobacillia</taxon>
        <taxon>Acidithiobacillales</taxon>
        <taxon>Acidithiobacillaceae</taxon>
        <taxon>Acidithiobacillus</taxon>
    </lineage>
</organism>
<name>A0A060UL00_9PROT</name>
<dbReference type="InterPro" id="IPR050383">
    <property type="entry name" value="GlyoxalaseI/FosfomycinResist"/>
</dbReference>
<dbReference type="Pfam" id="PF00903">
    <property type="entry name" value="Glyoxalase"/>
    <property type="match status" value="1"/>
</dbReference>
<dbReference type="PROSITE" id="PS51819">
    <property type="entry name" value="VOC"/>
    <property type="match status" value="1"/>
</dbReference>